<dbReference type="SMART" id="SM00238">
    <property type="entry name" value="BIR"/>
    <property type="match status" value="3"/>
</dbReference>
<proteinExistence type="inferred from homology"/>
<dbReference type="FunFam" id="3.30.40.10:FF:000184">
    <property type="entry name" value="Baculoviral IAP repeat containing 2"/>
    <property type="match status" value="1"/>
</dbReference>
<dbReference type="CDD" id="cd00022">
    <property type="entry name" value="BIR"/>
    <property type="match status" value="3"/>
</dbReference>
<dbReference type="GO" id="GO:0089720">
    <property type="term" value="F:caspase binding"/>
    <property type="evidence" value="ECO:0007669"/>
    <property type="project" value="UniProtKB-ARBA"/>
</dbReference>
<evidence type="ECO:0000313" key="10">
    <source>
        <dbReference type="Proteomes" id="UP001321473"/>
    </source>
</evidence>
<dbReference type="EMBL" id="JARKHS020005415">
    <property type="protein sequence ID" value="KAK8783558.1"/>
    <property type="molecule type" value="Genomic_DNA"/>
</dbReference>
<dbReference type="GO" id="GO:0043027">
    <property type="term" value="F:cysteine-type endopeptidase inhibitor activity involved in apoptotic process"/>
    <property type="evidence" value="ECO:0007669"/>
    <property type="project" value="UniProtKB-ARBA"/>
</dbReference>
<dbReference type="AlphaFoldDB" id="A0AAQ4FAA6"/>
<dbReference type="PROSITE" id="PS50143">
    <property type="entry name" value="BIR_REPEAT_2"/>
    <property type="match status" value="3"/>
</dbReference>
<dbReference type="GO" id="GO:0070936">
    <property type="term" value="P:protein K48-linked ubiquitination"/>
    <property type="evidence" value="ECO:0007669"/>
    <property type="project" value="UniProtKB-ARBA"/>
</dbReference>
<dbReference type="InterPro" id="IPR050784">
    <property type="entry name" value="IAP"/>
</dbReference>
<evidence type="ECO:0000256" key="2">
    <source>
        <dbReference type="ARBA" id="ARBA00022703"/>
    </source>
</evidence>
<keyword evidence="3" id="KW-0479">Metal-binding</keyword>
<evidence type="ECO:0000256" key="6">
    <source>
        <dbReference type="PROSITE-ProRule" id="PRU00175"/>
    </source>
</evidence>
<protein>
    <recommendedName>
        <fullName evidence="8">RING-type domain-containing protein</fullName>
    </recommendedName>
</protein>
<feature type="domain" description="RING-type" evidence="8">
    <location>
        <begin position="559"/>
        <end position="594"/>
    </location>
</feature>
<evidence type="ECO:0000313" key="9">
    <source>
        <dbReference type="EMBL" id="KAK8783558.1"/>
    </source>
</evidence>
<dbReference type="GO" id="GO:0008270">
    <property type="term" value="F:zinc ion binding"/>
    <property type="evidence" value="ECO:0007669"/>
    <property type="project" value="UniProtKB-KW"/>
</dbReference>
<dbReference type="PROSITE" id="PS01282">
    <property type="entry name" value="BIR_REPEAT_1"/>
    <property type="match status" value="2"/>
</dbReference>
<dbReference type="GO" id="GO:0004869">
    <property type="term" value="F:cysteine-type endopeptidase inhibitor activity"/>
    <property type="evidence" value="ECO:0007669"/>
    <property type="project" value="UniProtKB-ARBA"/>
</dbReference>
<dbReference type="GO" id="GO:0031398">
    <property type="term" value="P:positive regulation of protein ubiquitination"/>
    <property type="evidence" value="ECO:0007669"/>
    <property type="project" value="TreeGrafter"/>
</dbReference>
<evidence type="ECO:0000256" key="1">
    <source>
        <dbReference type="ARBA" id="ARBA00006672"/>
    </source>
</evidence>
<keyword evidence="2" id="KW-0053">Apoptosis</keyword>
<dbReference type="Pfam" id="PF13920">
    <property type="entry name" value="zf-C3HC4_3"/>
    <property type="match status" value="1"/>
</dbReference>
<gene>
    <name evidence="9" type="ORF">V5799_010080</name>
</gene>
<evidence type="ECO:0000256" key="5">
    <source>
        <dbReference type="ARBA" id="ARBA00022833"/>
    </source>
</evidence>
<dbReference type="GO" id="GO:0048471">
    <property type="term" value="C:perinuclear region of cytoplasm"/>
    <property type="evidence" value="ECO:0007669"/>
    <property type="project" value="UniProtKB-ARBA"/>
</dbReference>
<dbReference type="InterPro" id="IPR001841">
    <property type="entry name" value="Znf_RING"/>
</dbReference>
<organism evidence="9 10">
    <name type="scientific">Amblyomma americanum</name>
    <name type="common">Lone star tick</name>
    <dbReference type="NCBI Taxonomy" id="6943"/>
    <lineage>
        <taxon>Eukaryota</taxon>
        <taxon>Metazoa</taxon>
        <taxon>Ecdysozoa</taxon>
        <taxon>Arthropoda</taxon>
        <taxon>Chelicerata</taxon>
        <taxon>Arachnida</taxon>
        <taxon>Acari</taxon>
        <taxon>Parasitiformes</taxon>
        <taxon>Ixodida</taxon>
        <taxon>Ixodoidea</taxon>
        <taxon>Ixodidae</taxon>
        <taxon>Amblyomminae</taxon>
        <taxon>Amblyomma</taxon>
    </lineage>
</organism>
<dbReference type="InterPro" id="IPR013083">
    <property type="entry name" value="Znf_RING/FYVE/PHD"/>
</dbReference>
<dbReference type="SUPFAM" id="SSF57924">
    <property type="entry name" value="Inhibitor of apoptosis (IAP) repeat"/>
    <property type="match status" value="3"/>
</dbReference>
<dbReference type="FunFam" id="1.10.1170.10:FF:000003">
    <property type="entry name" value="E3 ubiquitin-protein ligase XIAP"/>
    <property type="match status" value="1"/>
</dbReference>
<feature type="compositionally biased region" description="Polar residues" evidence="7">
    <location>
        <begin position="508"/>
        <end position="536"/>
    </location>
</feature>
<dbReference type="Proteomes" id="UP001321473">
    <property type="component" value="Unassembled WGS sequence"/>
</dbReference>
<keyword evidence="5" id="KW-0862">Zinc</keyword>
<name>A0AAQ4FAA6_AMBAM</name>
<dbReference type="PANTHER" id="PTHR10044:SF139">
    <property type="entry name" value="DEATH-ASSOCIATED INHIBITOR OF APOPTOSIS 2"/>
    <property type="match status" value="1"/>
</dbReference>
<dbReference type="GO" id="GO:0006915">
    <property type="term" value="P:apoptotic process"/>
    <property type="evidence" value="ECO:0007669"/>
    <property type="project" value="UniProtKB-KW"/>
</dbReference>
<dbReference type="Gene3D" id="3.30.40.10">
    <property type="entry name" value="Zinc/RING finger domain, C3HC4 (zinc finger)"/>
    <property type="match status" value="1"/>
</dbReference>
<comment type="caution">
    <text evidence="9">The sequence shown here is derived from an EMBL/GenBank/DDBJ whole genome shotgun (WGS) entry which is preliminary data.</text>
</comment>
<comment type="similarity">
    <text evidence="1">Belongs to the IAP family.</text>
</comment>
<dbReference type="InterPro" id="IPR001370">
    <property type="entry name" value="BIR_rpt"/>
</dbReference>
<feature type="region of interest" description="Disordered" evidence="7">
    <location>
        <begin position="507"/>
        <end position="550"/>
    </location>
</feature>
<feature type="region of interest" description="Disordered" evidence="7">
    <location>
        <begin position="303"/>
        <end position="339"/>
    </location>
</feature>
<dbReference type="GO" id="GO:0051726">
    <property type="term" value="P:regulation of cell cycle"/>
    <property type="evidence" value="ECO:0007669"/>
    <property type="project" value="TreeGrafter"/>
</dbReference>
<dbReference type="Pfam" id="PF00653">
    <property type="entry name" value="BIR"/>
    <property type="match status" value="3"/>
</dbReference>
<keyword evidence="4 6" id="KW-0863">Zinc-finger</keyword>
<dbReference type="GO" id="GO:0031625">
    <property type="term" value="F:ubiquitin protein ligase binding"/>
    <property type="evidence" value="ECO:0007669"/>
    <property type="project" value="UniProtKB-ARBA"/>
</dbReference>
<dbReference type="FunFam" id="1.10.1170.10:FF:000002">
    <property type="entry name" value="Baculoviral IAP repeat containing 7"/>
    <property type="match status" value="1"/>
</dbReference>
<evidence type="ECO:0000256" key="4">
    <source>
        <dbReference type="ARBA" id="ARBA00022771"/>
    </source>
</evidence>
<dbReference type="GO" id="GO:0005634">
    <property type="term" value="C:nucleus"/>
    <property type="evidence" value="ECO:0007669"/>
    <property type="project" value="TreeGrafter"/>
</dbReference>
<evidence type="ECO:0000259" key="8">
    <source>
        <dbReference type="PROSITE" id="PS50089"/>
    </source>
</evidence>
<dbReference type="SMART" id="SM00184">
    <property type="entry name" value="RING"/>
    <property type="match status" value="1"/>
</dbReference>
<evidence type="ECO:0000256" key="3">
    <source>
        <dbReference type="ARBA" id="ARBA00022723"/>
    </source>
</evidence>
<dbReference type="GO" id="GO:0043066">
    <property type="term" value="P:negative regulation of apoptotic process"/>
    <property type="evidence" value="ECO:0007669"/>
    <property type="project" value="TreeGrafter"/>
</dbReference>
<dbReference type="PROSITE" id="PS50089">
    <property type="entry name" value="ZF_RING_2"/>
    <property type="match status" value="1"/>
</dbReference>
<reference evidence="9 10" key="1">
    <citation type="journal article" date="2023" name="Arcadia Sci">
        <title>De novo assembly of a long-read Amblyomma americanum tick genome.</title>
        <authorList>
            <person name="Chou S."/>
            <person name="Poskanzer K.E."/>
            <person name="Rollins M."/>
            <person name="Thuy-Boun P.S."/>
        </authorList>
    </citation>
    <scope>NUCLEOTIDE SEQUENCE [LARGE SCALE GENOMIC DNA]</scope>
    <source>
        <strain evidence="9">F_SG_1</strain>
        <tissue evidence="9">Salivary glands</tissue>
    </source>
</reference>
<dbReference type="CDD" id="cd16713">
    <property type="entry name" value="RING-HC_BIRC2_3_7"/>
    <property type="match status" value="1"/>
</dbReference>
<accession>A0AAQ4FAA6</accession>
<dbReference type="GO" id="GO:0005829">
    <property type="term" value="C:cytosol"/>
    <property type="evidence" value="ECO:0007669"/>
    <property type="project" value="UniProtKB-ARBA"/>
</dbReference>
<evidence type="ECO:0000256" key="7">
    <source>
        <dbReference type="SAM" id="MobiDB-lite"/>
    </source>
</evidence>
<keyword evidence="10" id="KW-1185">Reference proteome</keyword>
<dbReference type="Gene3D" id="1.10.1170.10">
    <property type="entry name" value="Inhibitor Of Apoptosis Protein (2mihbC-IAP-1), Chain A"/>
    <property type="match status" value="3"/>
</dbReference>
<dbReference type="GO" id="GO:0061630">
    <property type="term" value="F:ubiquitin protein ligase activity"/>
    <property type="evidence" value="ECO:0007669"/>
    <property type="project" value="TreeGrafter"/>
</dbReference>
<sequence>MLPTRDAHKSAYGTREAPMMVHTVAERLAQPPAFRPAPERMVTDGPLGVKFSSMASVSRSPDLSQEDVRIASFHGWPLNAPIPAKRLAQGGFVYAGHDYHTRCFQCGLEIGDWKIADEVVKRHRQARPDCAFVRSLPAPASAAQSPVSATTAPPSFDNTRHSTPMQVDCLTQPRVGIAPGVHTPASSQVLKENDLLLHRLQASEEERFNTFSDWPLDYLSPRLLAQAGFYYLHEQDKVRCAFCRGTVHNWERGDDPLREHARHYPCCPFLLDPSLAGQDECGHESRHRSRSVPEGRHLLIGANGSQGVQLKGDTPPSELSGLGVSVHVGPKHPSQASPDARLRTFEKWPSTCAKRPLELVQAGFFYIGVQDYTKCFHCDGGLCNWDSGDDPWEEHARWFPRCQFVLLAKGEAYINDCLRRHQSHLNSVAASTSSQQGQTGAADEGMATELAALMRSDDVQFYLSQGVPAETLRAALLRHMRGQGRGFASRDELLQVLGELLALPKASADQTPQERATNGASSKNIFSGTGKQSSPVAVTPAGSEPSDPEETRLKDQRLCKVCLDAEVGVVFLPCGHLVACPSCASALVDCPICRAAIRGTVRTFFA</sequence>
<dbReference type="PANTHER" id="PTHR10044">
    <property type="entry name" value="INHIBITOR OF APOPTOSIS"/>
    <property type="match status" value="1"/>
</dbReference>